<dbReference type="RefSeq" id="WP_144349505.1">
    <property type="nucleotide sequence ID" value="NZ_CP036259.1"/>
</dbReference>
<protein>
    <submittedName>
        <fullName evidence="1">Uncharacterized protein</fullName>
    </submittedName>
</protein>
<proteinExistence type="predicted"/>
<reference evidence="1 2" key="1">
    <citation type="submission" date="2019-02" db="EMBL/GenBank/DDBJ databases">
        <title>Closed genome of Sporomusa termitida DSM 4440.</title>
        <authorList>
            <person name="Poehlein A."/>
            <person name="Daniel R."/>
        </authorList>
    </citation>
    <scope>NUCLEOTIDE SEQUENCE [LARGE SCALE GENOMIC DNA]</scope>
    <source>
        <strain evidence="1 2">DSM 4440</strain>
    </source>
</reference>
<keyword evidence="2" id="KW-1185">Reference proteome</keyword>
<evidence type="ECO:0000313" key="2">
    <source>
        <dbReference type="Proteomes" id="UP000320776"/>
    </source>
</evidence>
<dbReference type="AlphaFoldDB" id="A0A517DRD2"/>
<dbReference type="OrthoDB" id="2877001at2"/>
<dbReference type="Proteomes" id="UP000320776">
    <property type="component" value="Chromosome"/>
</dbReference>
<dbReference type="EMBL" id="CP036259">
    <property type="protein sequence ID" value="QDR79922.1"/>
    <property type="molecule type" value="Genomic_DNA"/>
</dbReference>
<dbReference type="KEGG" id="sted:SPTER_12240"/>
<sequence length="173" mass="19462">MKLLYCPQCHDMFSLSFVEKQCTCGGTYGHYEADGLQAVYSGPGIPLGIGNDSFRAAVSRQQELNLRQEIPFPGAKFEAWIVPANSSTFTGVCGEPRLKLSGVQLIIETLQQQITAYDQAADEFPGNDDAYLGLEAELDRLEKILKYIRKLKHRQDKMQAEARQERSKTRLDE</sequence>
<gene>
    <name evidence="1" type="ORF">SPTER_12240</name>
</gene>
<name>A0A517DRD2_9FIRM</name>
<organism evidence="1 2">
    <name type="scientific">Sporomusa termitida</name>
    <dbReference type="NCBI Taxonomy" id="2377"/>
    <lineage>
        <taxon>Bacteria</taxon>
        <taxon>Bacillati</taxon>
        <taxon>Bacillota</taxon>
        <taxon>Negativicutes</taxon>
        <taxon>Selenomonadales</taxon>
        <taxon>Sporomusaceae</taxon>
        <taxon>Sporomusa</taxon>
    </lineage>
</organism>
<accession>A0A517DRD2</accession>
<evidence type="ECO:0000313" key="1">
    <source>
        <dbReference type="EMBL" id="QDR79922.1"/>
    </source>
</evidence>